<evidence type="ECO:0000313" key="3">
    <source>
        <dbReference type="Proteomes" id="UP000673552"/>
    </source>
</evidence>
<dbReference type="KEGG" id="lmat:92511560"/>
<reference evidence="3" key="1">
    <citation type="journal article" date="2021" name="Microbiol. Resour. Announc.">
        <title>LGAAP: Leishmaniinae Genome Assembly and Annotation Pipeline.</title>
        <authorList>
            <person name="Almutairi H."/>
            <person name="Urbaniak M.D."/>
            <person name="Bates M.D."/>
            <person name="Jariyapan N."/>
            <person name="Kwakye-Nuako G."/>
            <person name="Thomaz-Soccol V."/>
            <person name="Al-Salem W.S."/>
            <person name="Dillon R.J."/>
            <person name="Bates P.A."/>
            <person name="Gatherer D."/>
        </authorList>
    </citation>
    <scope>NUCLEOTIDE SEQUENCE [LARGE SCALE GENOMIC DNA]</scope>
</reference>
<dbReference type="EMBL" id="JAFEUZ010000031">
    <property type="protein sequence ID" value="KAG5471353.1"/>
    <property type="molecule type" value="Genomic_DNA"/>
</dbReference>
<dbReference type="AlphaFoldDB" id="A0A836KMM6"/>
<dbReference type="Gene3D" id="2.40.50.140">
    <property type="entry name" value="Nucleic acid-binding proteins"/>
    <property type="match status" value="1"/>
</dbReference>
<proteinExistence type="predicted"/>
<dbReference type="Proteomes" id="UP000673552">
    <property type="component" value="Unassembled WGS sequence"/>
</dbReference>
<sequence length="629" mass="65113">MYWPPAASSATLQGAPPIWSPYYVGMMPRPTVSSAAPETLPRTAEVSLSGAASMVQPSMVDAASLSSNVKTHLGAPPHTLRIAQGAEGGPTATSDVPPMMDPSQLYIRGLSSVAMPVNYATPTFASATGAPVMVTAGVPCAYAASGAPTNVAASSMPPGGGGAVHASASPMTLYQAGRIPGAPQPLSSAALREGALGSFPFFSPASPMVSQCFQGAIPWPNTAGRFPPTGMILVESPVPLSPANLPPPPQYSSMASPCAKGATVLRHDSAGTGAVASRISGSHLTPVVRNGDAGKGYEAGVYYEGRVKRFNPIRGYGFVSATHKLIPLQSYIERELAKAAESISASEKQGRFPKAKPLSSLGSGSDTEGKAGTNASSMAMSGVDAAAELQAQIGGDDVVYVKGSPHIRRAVTMGDIFVHHHCLQLSPCEVKAEANRGLVNLPAGSRVQFRAEVFVPMELMEKAADNKEAAAMLKNLGVSVEEKANLLSGAIATKKGWGYQAMEVRLLPPKRTLPKHLEPLKTATAVQDIVVKSFPGGVLSSSVLRGHAPSPPSAFSQEGASVNDEPSPTVLNRALSMPLLSQPLTIRTSAAVDMPSPPSFEEATSGMQQMMVLPNCAPCTPSYLASQRT</sequence>
<reference evidence="3" key="2">
    <citation type="journal article" date="2021" name="Sci. Data">
        <title>Chromosome-scale genome sequencing, assembly and annotation of six genomes from subfamily Leishmaniinae.</title>
        <authorList>
            <person name="Almutairi H."/>
            <person name="Urbaniak M.D."/>
            <person name="Bates M.D."/>
            <person name="Jariyapan N."/>
            <person name="Kwakye-Nuako G."/>
            <person name="Thomaz Soccol V."/>
            <person name="Al-Salem W.S."/>
            <person name="Dillon R.J."/>
            <person name="Bates P.A."/>
            <person name="Gatherer D."/>
        </authorList>
    </citation>
    <scope>NUCLEOTIDE SEQUENCE [LARGE SCALE GENOMIC DNA]</scope>
</reference>
<gene>
    <name evidence="2" type="ORF">LSCM1_01437</name>
</gene>
<protein>
    <submittedName>
        <fullName evidence="2">Uncharacterized protein</fullName>
    </submittedName>
</protein>
<name>A0A836KMM6_9TRYP</name>
<organism evidence="2 3">
    <name type="scientific">Leishmania martiniquensis</name>
    <dbReference type="NCBI Taxonomy" id="1580590"/>
    <lineage>
        <taxon>Eukaryota</taxon>
        <taxon>Discoba</taxon>
        <taxon>Euglenozoa</taxon>
        <taxon>Kinetoplastea</taxon>
        <taxon>Metakinetoplastina</taxon>
        <taxon>Trypanosomatida</taxon>
        <taxon>Trypanosomatidae</taxon>
        <taxon>Leishmaniinae</taxon>
        <taxon>Leishmania</taxon>
    </lineage>
</organism>
<feature type="compositionally biased region" description="Polar residues" evidence="1">
    <location>
        <begin position="553"/>
        <end position="569"/>
    </location>
</feature>
<keyword evidence="3" id="KW-1185">Reference proteome</keyword>
<feature type="region of interest" description="Disordered" evidence="1">
    <location>
        <begin position="343"/>
        <end position="376"/>
    </location>
</feature>
<feature type="region of interest" description="Disordered" evidence="1">
    <location>
        <begin position="545"/>
        <end position="569"/>
    </location>
</feature>
<dbReference type="GeneID" id="92511560"/>
<dbReference type="RefSeq" id="XP_067176327.1">
    <property type="nucleotide sequence ID" value="XM_067319048.1"/>
</dbReference>
<comment type="caution">
    <text evidence="2">The sequence shown here is derived from an EMBL/GenBank/DDBJ whole genome shotgun (WGS) entry which is preliminary data.</text>
</comment>
<accession>A0A836KMM6</accession>
<dbReference type="OrthoDB" id="422005at2759"/>
<dbReference type="InterPro" id="IPR012340">
    <property type="entry name" value="NA-bd_OB-fold"/>
</dbReference>
<evidence type="ECO:0000256" key="1">
    <source>
        <dbReference type="SAM" id="MobiDB-lite"/>
    </source>
</evidence>
<evidence type="ECO:0000313" key="2">
    <source>
        <dbReference type="EMBL" id="KAG5471353.1"/>
    </source>
</evidence>